<dbReference type="STRING" id="871968.DESME_09190"/>
<dbReference type="SUPFAM" id="SSF48695">
    <property type="entry name" value="Multiheme cytochromes"/>
    <property type="match status" value="1"/>
</dbReference>
<feature type="region of interest" description="Disordered" evidence="1">
    <location>
        <begin position="43"/>
        <end position="104"/>
    </location>
</feature>
<dbReference type="Proteomes" id="UP000010847">
    <property type="component" value="Chromosome"/>
</dbReference>
<protein>
    <submittedName>
        <fullName evidence="2">Uncharacterized protein</fullName>
    </submittedName>
</protein>
<dbReference type="OrthoDB" id="9777268at2"/>
<accession>W0EHB1</accession>
<feature type="compositionally biased region" description="Polar residues" evidence="1">
    <location>
        <begin position="95"/>
        <end position="104"/>
    </location>
</feature>
<dbReference type="eggNOG" id="COG3303">
    <property type="taxonomic scope" value="Bacteria"/>
</dbReference>
<name>W0EHB1_9FIRM</name>
<feature type="compositionally biased region" description="Low complexity" evidence="1">
    <location>
        <begin position="54"/>
        <end position="94"/>
    </location>
</feature>
<organism evidence="2 3">
    <name type="scientific">Desulfitobacterium metallireducens DSM 15288</name>
    <dbReference type="NCBI Taxonomy" id="871968"/>
    <lineage>
        <taxon>Bacteria</taxon>
        <taxon>Bacillati</taxon>
        <taxon>Bacillota</taxon>
        <taxon>Clostridia</taxon>
        <taxon>Eubacteriales</taxon>
        <taxon>Desulfitobacteriaceae</taxon>
        <taxon>Desulfitobacterium</taxon>
    </lineage>
</organism>
<dbReference type="InterPro" id="IPR036280">
    <property type="entry name" value="Multihaem_cyt_sf"/>
</dbReference>
<evidence type="ECO:0000256" key="1">
    <source>
        <dbReference type="SAM" id="MobiDB-lite"/>
    </source>
</evidence>
<evidence type="ECO:0000313" key="3">
    <source>
        <dbReference type="Proteomes" id="UP000010847"/>
    </source>
</evidence>
<dbReference type="RefSeq" id="WP_006718294.1">
    <property type="nucleotide sequence ID" value="NZ_CP007032.1"/>
</dbReference>
<gene>
    <name evidence="2" type="ORF">DESME_09190</name>
</gene>
<dbReference type="EMBL" id="CP007032">
    <property type="protein sequence ID" value="AHF08599.1"/>
    <property type="molecule type" value="Genomic_DNA"/>
</dbReference>
<dbReference type="KEGG" id="dmt:DESME_09190"/>
<dbReference type="Gene3D" id="3.90.10.10">
    <property type="entry name" value="Cytochrome C3"/>
    <property type="match status" value="1"/>
</dbReference>
<sequence>MKIHKIRNVIIVLGIFGLLSGSLYVNSSTITNKALPRDIQLSSNPLEQTPLPPSESSSSSVAPKATATPSSPSSDSSSSASTSETSVPDSSSPSQQGQTASDLRGENNSIQTQVQNSAHNQLSLQGNGVICNICHSINGNTYSLRNKGWESCGSCHVNSNGNPTPGHEVQHPQFQMIQGTAIGDILPMPSYKYKYMKDTFTCTDCHLTNASKHDFLAPGVSITDTSEGIRHTGTEIDYQAFRAIFNQDKCAVCHPSGADMVERVKIEQETISKRLDELEPIYIEWSGKIASMNPEDPKVIAFKNGATYFTFVDADGSKGVHNFPYAQALLDKAESYWKILKQ</sequence>
<evidence type="ECO:0000313" key="2">
    <source>
        <dbReference type="EMBL" id="AHF08599.1"/>
    </source>
</evidence>
<dbReference type="HOGENOM" id="CLU_810695_0_0_9"/>
<proteinExistence type="predicted"/>
<keyword evidence="3" id="KW-1185">Reference proteome</keyword>
<dbReference type="AlphaFoldDB" id="W0EHB1"/>
<reference evidence="2 3" key="1">
    <citation type="submission" date="2013-12" db="EMBL/GenBank/DDBJ databases">
        <authorList>
            <consortium name="DOE Joint Genome Institute"/>
            <person name="Smidt H."/>
            <person name="Huntemann M."/>
            <person name="Han J."/>
            <person name="Chen A."/>
            <person name="Kyrpides N."/>
            <person name="Mavromatis K."/>
            <person name="Markowitz V."/>
            <person name="Palaniappan K."/>
            <person name="Ivanova N."/>
            <person name="Schaumberg A."/>
            <person name="Pati A."/>
            <person name="Liolios K."/>
            <person name="Nordberg H.P."/>
            <person name="Cantor M.N."/>
            <person name="Hua S.X."/>
            <person name="Woyke T."/>
        </authorList>
    </citation>
    <scope>NUCLEOTIDE SEQUENCE [LARGE SCALE GENOMIC DNA]</scope>
    <source>
        <strain evidence="3">DSM 15288</strain>
    </source>
</reference>